<gene>
    <name evidence="1" type="ORF">E6Q80_00755</name>
</gene>
<accession>A0A5C7T9C5</accession>
<name>A0A5C7T9C5_THASP</name>
<dbReference type="AlphaFoldDB" id="A0A5C7T9C5"/>
<reference evidence="1 2" key="1">
    <citation type="submission" date="2018-09" db="EMBL/GenBank/DDBJ databases">
        <title>Metagenome Assembled Genomes from an Advanced Water Purification Facility.</title>
        <authorList>
            <person name="Stamps B.W."/>
            <person name="Spear J.R."/>
        </authorList>
    </citation>
    <scope>NUCLEOTIDE SEQUENCE [LARGE SCALE GENOMIC DNA]</scope>
    <source>
        <strain evidence="1">Bin_27_1</strain>
    </source>
</reference>
<sequence length="116" mass="12836">MILVEKNDLSHDEKVRQLQEGCSLMLSGFQEKNVGVLASFQGFLLEGGQVLCGAYIEQGAEDRLPRVLIGMLKKYLEGGRGASDETFEREVAIRELDVLLQKLRLIDLQPGSATLT</sequence>
<comment type="caution">
    <text evidence="1">The sequence shown here is derived from an EMBL/GenBank/DDBJ whole genome shotgun (WGS) entry which is preliminary data.</text>
</comment>
<evidence type="ECO:0000313" key="1">
    <source>
        <dbReference type="EMBL" id="TXH92302.1"/>
    </source>
</evidence>
<proteinExistence type="predicted"/>
<dbReference type="Proteomes" id="UP000321192">
    <property type="component" value="Unassembled WGS sequence"/>
</dbReference>
<organism evidence="1 2">
    <name type="scientific">Thauera aminoaromatica</name>
    <dbReference type="NCBI Taxonomy" id="164330"/>
    <lineage>
        <taxon>Bacteria</taxon>
        <taxon>Pseudomonadati</taxon>
        <taxon>Pseudomonadota</taxon>
        <taxon>Betaproteobacteria</taxon>
        <taxon>Rhodocyclales</taxon>
        <taxon>Zoogloeaceae</taxon>
        <taxon>Thauera</taxon>
    </lineage>
</organism>
<dbReference type="EMBL" id="SSFD01000012">
    <property type="protein sequence ID" value="TXH92302.1"/>
    <property type="molecule type" value="Genomic_DNA"/>
</dbReference>
<evidence type="ECO:0000313" key="2">
    <source>
        <dbReference type="Proteomes" id="UP000321192"/>
    </source>
</evidence>
<protein>
    <submittedName>
        <fullName evidence="1">Uncharacterized protein</fullName>
    </submittedName>
</protein>